<evidence type="ECO:0000256" key="1">
    <source>
        <dbReference type="ARBA" id="ARBA00001400"/>
    </source>
</evidence>
<comment type="function">
    <text evidence="7 9">Excises uracil residues from the DNA which can arise as a result of misincorporation of dUMP residues by DNA polymerase or due to deamination of cytosine.</text>
</comment>
<organism evidence="11 12">
    <name type="scientific">Anaeramoeba ignava</name>
    <name type="common">Anaerobic marine amoeba</name>
    <dbReference type="NCBI Taxonomy" id="1746090"/>
    <lineage>
        <taxon>Eukaryota</taxon>
        <taxon>Metamonada</taxon>
        <taxon>Anaeramoebidae</taxon>
        <taxon>Anaeramoeba</taxon>
    </lineage>
</organism>
<comment type="catalytic activity">
    <reaction evidence="1 7 9">
        <text>Hydrolyzes single-stranded DNA or mismatched double-stranded DNA and polynucleotides, releasing free uracil.</text>
        <dbReference type="EC" id="3.2.2.27"/>
    </reaction>
</comment>
<keyword evidence="5 7" id="KW-0378">Hydrolase</keyword>
<evidence type="ECO:0000256" key="6">
    <source>
        <dbReference type="ARBA" id="ARBA00023204"/>
    </source>
</evidence>
<feature type="domain" description="Uracil-DNA glycosylase-like" evidence="10">
    <location>
        <begin position="58"/>
        <end position="218"/>
    </location>
</feature>
<dbReference type="SMART" id="SM00987">
    <property type="entry name" value="UreE_C"/>
    <property type="match status" value="1"/>
</dbReference>
<dbReference type="Gene3D" id="3.40.470.10">
    <property type="entry name" value="Uracil-DNA glycosylase-like domain"/>
    <property type="match status" value="1"/>
</dbReference>
<dbReference type="InterPro" id="IPR002043">
    <property type="entry name" value="UDG_fam1"/>
</dbReference>
<dbReference type="OMA" id="PDNGYLM"/>
<dbReference type="GO" id="GO:0097510">
    <property type="term" value="P:base-excision repair, AP site formation via deaminated base removal"/>
    <property type="evidence" value="ECO:0007669"/>
    <property type="project" value="TreeGrafter"/>
</dbReference>
<accession>A0A9Q0LYZ3</accession>
<keyword evidence="6 7" id="KW-0234">DNA repair</keyword>
<dbReference type="AlphaFoldDB" id="A0A9Q0LYZ3"/>
<dbReference type="CDD" id="cd10027">
    <property type="entry name" value="UDG-F1-like"/>
    <property type="match status" value="1"/>
</dbReference>
<dbReference type="InterPro" id="IPR005122">
    <property type="entry name" value="Uracil-DNA_glycosylase-like"/>
</dbReference>
<dbReference type="NCBIfam" id="NF003591">
    <property type="entry name" value="PRK05254.1-4"/>
    <property type="match status" value="1"/>
</dbReference>
<evidence type="ECO:0000256" key="9">
    <source>
        <dbReference type="RuleBase" id="RU003780"/>
    </source>
</evidence>
<dbReference type="Pfam" id="PF03167">
    <property type="entry name" value="UDG"/>
    <property type="match status" value="1"/>
</dbReference>
<evidence type="ECO:0000256" key="7">
    <source>
        <dbReference type="HAMAP-Rule" id="MF_03166"/>
    </source>
</evidence>
<dbReference type="Proteomes" id="UP001149090">
    <property type="component" value="Unassembled WGS sequence"/>
</dbReference>
<keyword evidence="12" id="KW-1185">Reference proteome</keyword>
<dbReference type="InterPro" id="IPR036895">
    <property type="entry name" value="Uracil-DNA_glycosylase-like_sf"/>
</dbReference>
<gene>
    <name evidence="11" type="ORF">M0811_03900</name>
</gene>
<keyword evidence="7" id="KW-0496">Mitochondrion</keyword>
<dbReference type="OrthoDB" id="10031947at2759"/>
<dbReference type="NCBIfam" id="NF003589">
    <property type="entry name" value="PRK05254.1-2"/>
    <property type="match status" value="1"/>
</dbReference>
<evidence type="ECO:0000313" key="11">
    <source>
        <dbReference type="EMBL" id="KAJ5080415.1"/>
    </source>
</evidence>
<dbReference type="GO" id="GO:0005739">
    <property type="term" value="C:mitochondrion"/>
    <property type="evidence" value="ECO:0007669"/>
    <property type="project" value="UniProtKB-SubCell"/>
</dbReference>
<dbReference type="PANTHER" id="PTHR11264">
    <property type="entry name" value="URACIL-DNA GLYCOSYLASE"/>
    <property type="match status" value="1"/>
</dbReference>
<sequence length="235" mass="27263">MDSFSVKGFEMLMEPSWRKILHSQFNQPYFKRIVDFLIQKEKNEIIYPPKNFIFEAFRLCPFDKIKVVIIGQDPYHGKGQAHGLAFSVQKGIAIPKSLHNIYKEVGDNYKTFKKPKHGNLESWAKQGVFLINTVLTVTEHKPESHKKSGWKEFINEVIRIISKKKKHVVFLLWGRHSQACASLIDSKRHHILKAAHPSPLSSKKFFGCKHFSKTNEILTKHSLEPINWNSLNESN</sequence>
<comment type="subcellular location">
    <subcellularLocation>
        <location evidence="7">Mitochondrion</location>
    </subcellularLocation>
    <subcellularLocation>
        <location evidence="7">Nucleus</location>
    </subcellularLocation>
</comment>
<dbReference type="HAMAP" id="MF_00148">
    <property type="entry name" value="UDG"/>
    <property type="match status" value="1"/>
</dbReference>
<evidence type="ECO:0000256" key="5">
    <source>
        <dbReference type="ARBA" id="ARBA00022801"/>
    </source>
</evidence>
<dbReference type="SUPFAM" id="SSF52141">
    <property type="entry name" value="Uracil-DNA glycosylase-like"/>
    <property type="match status" value="1"/>
</dbReference>
<name>A0A9Q0LYZ3_ANAIG</name>
<comment type="caution">
    <text evidence="11">The sequence shown here is derived from an EMBL/GenBank/DDBJ whole genome shotgun (WGS) entry which is preliminary data.</text>
</comment>
<dbReference type="EC" id="3.2.2.27" evidence="3 7"/>
<evidence type="ECO:0000259" key="10">
    <source>
        <dbReference type="SMART" id="SM00986"/>
    </source>
</evidence>
<dbReference type="FunFam" id="3.40.470.10:FF:000001">
    <property type="entry name" value="Uracil-DNA glycosylase"/>
    <property type="match status" value="1"/>
</dbReference>
<dbReference type="PANTHER" id="PTHR11264:SF0">
    <property type="entry name" value="URACIL-DNA GLYCOSYLASE"/>
    <property type="match status" value="1"/>
</dbReference>
<evidence type="ECO:0000313" key="12">
    <source>
        <dbReference type="Proteomes" id="UP001149090"/>
    </source>
</evidence>
<dbReference type="NCBIfam" id="TIGR00628">
    <property type="entry name" value="ung"/>
    <property type="match status" value="1"/>
</dbReference>
<dbReference type="NCBIfam" id="NF003592">
    <property type="entry name" value="PRK05254.1-5"/>
    <property type="match status" value="1"/>
</dbReference>
<dbReference type="InterPro" id="IPR018085">
    <property type="entry name" value="Ura-DNA_Glyclase_AS"/>
</dbReference>
<keyword evidence="7" id="KW-0539">Nucleus</keyword>
<evidence type="ECO:0000256" key="8">
    <source>
        <dbReference type="PROSITE-ProRule" id="PRU10072"/>
    </source>
</evidence>
<dbReference type="GO" id="GO:0004844">
    <property type="term" value="F:uracil DNA N-glycosylase activity"/>
    <property type="evidence" value="ECO:0007669"/>
    <property type="project" value="UniProtKB-UniRule"/>
</dbReference>
<dbReference type="GO" id="GO:0005634">
    <property type="term" value="C:nucleus"/>
    <property type="evidence" value="ECO:0007669"/>
    <property type="project" value="UniProtKB-SubCell"/>
</dbReference>
<proteinExistence type="inferred from homology"/>
<evidence type="ECO:0000256" key="2">
    <source>
        <dbReference type="ARBA" id="ARBA00008184"/>
    </source>
</evidence>
<dbReference type="SMART" id="SM00986">
    <property type="entry name" value="UDG"/>
    <property type="match status" value="1"/>
</dbReference>
<reference evidence="11" key="1">
    <citation type="submission" date="2022-10" db="EMBL/GenBank/DDBJ databases">
        <title>Novel sulphate-reducing endosymbionts in the free-living metamonad Anaeramoeba.</title>
        <authorList>
            <person name="Jerlstrom-Hultqvist J."/>
            <person name="Cepicka I."/>
            <person name="Gallot-Lavallee L."/>
            <person name="Salas-Leiva D."/>
            <person name="Curtis B.A."/>
            <person name="Zahonova K."/>
            <person name="Pipaliya S."/>
            <person name="Dacks J."/>
            <person name="Roger A.J."/>
        </authorList>
    </citation>
    <scope>NUCLEOTIDE SEQUENCE</scope>
    <source>
        <strain evidence="11">BMAN</strain>
    </source>
</reference>
<comment type="similarity">
    <text evidence="2 7 9">Belongs to the uracil-DNA glycosylase (UDG) superfamily. UNG family.</text>
</comment>
<dbReference type="PROSITE" id="PS00130">
    <property type="entry name" value="U_DNA_GLYCOSYLASE"/>
    <property type="match status" value="1"/>
</dbReference>
<protein>
    <recommendedName>
        <fullName evidence="3 7">Uracil-DNA glycosylase</fullName>
        <shortName evidence="7">UDG</shortName>
        <ecNumber evidence="3 7">3.2.2.27</ecNumber>
    </recommendedName>
</protein>
<dbReference type="NCBIfam" id="NF003588">
    <property type="entry name" value="PRK05254.1-1"/>
    <property type="match status" value="1"/>
</dbReference>
<keyword evidence="4 7" id="KW-0227">DNA damage</keyword>
<dbReference type="EMBL" id="JAPDFW010000011">
    <property type="protein sequence ID" value="KAJ5080415.1"/>
    <property type="molecule type" value="Genomic_DNA"/>
</dbReference>
<evidence type="ECO:0000256" key="3">
    <source>
        <dbReference type="ARBA" id="ARBA00012030"/>
    </source>
</evidence>
<evidence type="ECO:0000256" key="4">
    <source>
        <dbReference type="ARBA" id="ARBA00022763"/>
    </source>
</evidence>
<feature type="active site" description="Proton acceptor" evidence="7 8">
    <location>
        <position position="73"/>
    </location>
</feature>